<protein>
    <recommendedName>
        <fullName evidence="1">Chromosomal replication initiator protein DnaA ATPAse domain-containing protein</fullName>
    </recommendedName>
</protein>
<dbReference type="PANTHER" id="PTHR30050:SF5">
    <property type="entry name" value="DNAA REGULATORY INACTIVATOR HDA"/>
    <property type="match status" value="1"/>
</dbReference>
<keyword evidence="3" id="KW-1185">Reference proteome</keyword>
<sequence length="420" mass="46320">MTIEELLPDEPANIVHKRILRGITFRREPGRLVAECENTTQVQYIDLVVSQLLLATARKRFRDSSLTECKVEIAAAGVHRTLPLVPEGKNVRRVPHPEHSFGIYVPGERNREAVGSIVRFAESAGSGHTGGRLLYVYGPKGAGKTHLLGAVVNEWVSNALQSQAYEAVELLSEISSLRTRVGQSLASYWRLQLTQAPYLAIDDVDVFMEAGMEWTQVHLHMILEALEETSGYGIITGTHAPDDKGYHVAPVLAAVLQKAEVVELKAADLSMRRAIAWNCFRYGHVAVADDVLDFIAHSVVDVPRMLLVCHIVSMLAASGDSVGIKTVQSILHKRGVPKRAEDDQTVARKTVAAAIEAMGEQVPVERISGRRLGKEMNVLRNRIVVQLVEEKQFKQKMVAEALGISTQMISLIMKEAKEGF</sequence>
<dbReference type="InterPro" id="IPR013317">
    <property type="entry name" value="DnaA_dom"/>
</dbReference>
<dbReference type="PANTHER" id="PTHR30050">
    <property type="entry name" value="CHROMOSOMAL REPLICATION INITIATOR PROTEIN DNAA"/>
    <property type="match status" value="1"/>
</dbReference>
<accession>A0A398DPT9</accession>
<dbReference type="GO" id="GO:0005886">
    <property type="term" value="C:plasma membrane"/>
    <property type="evidence" value="ECO:0007669"/>
    <property type="project" value="TreeGrafter"/>
</dbReference>
<dbReference type="EMBL" id="QXIY01000001">
    <property type="protein sequence ID" value="RIE17706.1"/>
    <property type="molecule type" value="Genomic_DNA"/>
</dbReference>
<dbReference type="OrthoDB" id="9807019at2"/>
<dbReference type="RefSeq" id="WP_119084867.1">
    <property type="nucleotide sequence ID" value="NZ_QXIY01000001.1"/>
</dbReference>
<dbReference type="AlphaFoldDB" id="A0A398DPT9"/>
<feature type="domain" description="Chromosomal replication initiator protein DnaA ATPAse" evidence="1">
    <location>
        <begin position="98"/>
        <end position="241"/>
    </location>
</feature>
<dbReference type="InterPro" id="IPR027417">
    <property type="entry name" value="P-loop_NTPase"/>
</dbReference>
<evidence type="ECO:0000259" key="1">
    <source>
        <dbReference type="Pfam" id="PF00308"/>
    </source>
</evidence>
<dbReference type="Gene3D" id="3.40.50.300">
    <property type="entry name" value="P-loop containing nucleotide triphosphate hydrolases"/>
    <property type="match status" value="1"/>
</dbReference>
<reference evidence="2 3" key="1">
    <citation type="submission" date="2018-09" db="EMBL/GenBank/DDBJ databases">
        <title>Discovery and Ecogenomic Context for Candidatus Cryosericales, a Global Caldiserica Order Active in Thawing Permafrost.</title>
        <authorList>
            <person name="Martinez M.A."/>
            <person name="Woodcroft B.J."/>
            <person name="Ignacio Espinoza J.C."/>
            <person name="Zayed A."/>
            <person name="Singleton C.M."/>
            <person name="Boyd J."/>
            <person name="Li Y.-F."/>
            <person name="Purvine S."/>
            <person name="Maughan H."/>
            <person name="Hodgkins S.B."/>
            <person name="Anderson D."/>
            <person name="Sederholm M."/>
            <person name="Temperton B."/>
            <person name="Saleska S.R."/>
            <person name="Tyson G.W."/>
            <person name="Rich V.I."/>
        </authorList>
    </citation>
    <scope>NUCLEOTIDE SEQUENCE [LARGE SCALE GENOMIC DNA]</scope>
    <source>
        <strain evidence="2 3">SMC1</strain>
    </source>
</reference>
<name>A0A398DPT9_9BACT</name>
<dbReference type="Pfam" id="PF00308">
    <property type="entry name" value="Bac_DnaA"/>
    <property type="match status" value="1"/>
</dbReference>
<comment type="caution">
    <text evidence="2">The sequence shown here is derived from an EMBL/GenBank/DDBJ whole genome shotgun (WGS) entry which is preliminary data.</text>
</comment>
<dbReference type="GO" id="GO:0003688">
    <property type="term" value="F:DNA replication origin binding"/>
    <property type="evidence" value="ECO:0007669"/>
    <property type="project" value="TreeGrafter"/>
</dbReference>
<dbReference type="GO" id="GO:0006270">
    <property type="term" value="P:DNA replication initiation"/>
    <property type="evidence" value="ECO:0007669"/>
    <property type="project" value="TreeGrafter"/>
</dbReference>
<organism evidence="2 3">
    <name type="scientific">Candidatus Cryosericum septentrionale</name>
    <dbReference type="NCBI Taxonomy" id="2290913"/>
    <lineage>
        <taxon>Bacteria</taxon>
        <taxon>Pseudomonadati</taxon>
        <taxon>Caldisericota/Cryosericota group</taxon>
        <taxon>Candidatus Cryosericota</taxon>
        <taxon>Candidatus Cryosericia</taxon>
        <taxon>Candidatus Cryosericales</taxon>
        <taxon>Candidatus Cryosericaceae</taxon>
        <taxon>Candidatus Cryosericum</taxon>
    </lineage>
</organism>
<evidence type="ECO:0000313" key="2">
    <source>
        <dbReference type="EMBL" id="RIE17706.1"/>
    </source>
</evidence>
<dbReference type="SUPFAM" id="SSF52540">
    <property type="entry name" value="P-loop containing nucleoside triphosphate hydrolases"/>
    <property type="match status" value="1"/>
</dbReference>
<evidence type="ECO:0000313" key="3">
    <source>
        <dbReference type="Proteomes" id="UP000266113"/>
    </source>
</evidence>
<proteinExistence type="predicted"/>
<gene>
    <name evidence="2" type="ORF">SMC1_00540</name>
</gene>
<dbReference type="Proteomes" id="UP000266113">
    <property type="component" value="Unassembled WGS sequence"/>
</dbReference>